<reference evidence="6 7" key="1">
    <citation type="submission" date="2018-03" db="EMBL/GenBank/DDBJ databases">
        <title>Genomic Encyclopedia of Type Strains, Phase III (KMG-III): the genomes of soil and plant-associated and newly described type strains.</title>
        <authorList>
            <person name="Whitman W."/>
        </authorList>
    </citation>
    <scope>NUCLEOTIDE SEQUENCE [LARGE SCALE GENOMIC DNA]</scope>
    <source>
        <strain evidence="6 7">CGMCC 4.7067</strain>
    </source>
</reference>
<keyword evidence="1" id="KW-0805">Transcription regulation</keyword>
<dbReference type="PROSITE" id="PS01124">
    <property type="entry name" value="HTH_ARAC_FAMILY_2"/>
    <property type="match status" value="1"/>
</dbReference>
<dbReference type="Pfam" id="PF12833">
    <property type="entry name" value="HTH_18"/>
    <property type="match status" value="1"/>
</dbReference>
<dbReference type="OrthoDB" id="2559672at2"/>
<evidence type="ECO:0000313" key="6">
    <source>
        <dbReference type="EMBL" id="PRY57293.1"/>
    </source>
</evidence>
<evidence type="ECO:0000256" key="4">
    <source>
        <dbReference type="SAM" id="MobiDB-lite"/>
    </source>
</evidence>
<feature type="domain" description="HTH araC/xylS-type" evidence="5">
    <location>
        <begin position="185"/>
        <end position="283"/>
    </location>
</feature>
<feature type="region of interest" description="Disordered" evidence="4">
    <location>
        <begin position="277"/>
        <end position="299"/>
    </location>
</feature>
<protein>
    <submittedName>
        <fullName evidence="6">AraC family transcriptional regulator of arabinose operon</fullName>
    </submittedName>
</protein>
<accession>A0A2T0UH70</accession>
<dbReference type="SMART" id="SM00342">
    <property type="entry name" value="HTH_ARAC"/>
    <property type="match status" value="1"/>
</dbReference>
<dbReference type="Pfam" id="PF02311">
    <property type="entry name" value="AraC_binding"/>
    <property type="match status" value="1"/>
</dbReference>
<evidence type="ECO:0000256" key="3">
    <source>
        <dbReference type="ARBA" id="ARBA00023163"/>
    </source>
</evidence>
<dbReference type="GO" id="GO:0043565">
    <property type="term" value="F:sequence-specific DNA binding"/>
    <property type="evidence" value="ECO:0007669"/>
    <property type="project" value="InterPro"/>
</dbReference>
<feature type="compositionally biased region" description="Polar residues" evidence="4">
    <location>
        <begin position="277"/>
        <end position="286"/>
    </location>
</feature>
<sequence>MAVICWSVSEIDDGFRARFDAQSFDAQSRRLRMADATARQLVQPAGSRIGPRLQQEVQLMLVHAGSMTVRIDGGEPRTVPAGQICLLLPGHTEQIRFDPHEDTRETLVRGRMEGATDRMRAWLTSLRPTRTLSSALTYLAREAVVTEQTRLTADGALVDALATALLWRFIAEFRNLPAALPQPIEDARMFIHRHLDEPVTLADIAAAAAVTPGHLVRMFNAHMDTTPVRYLWDRRISLGVELLTSTGLPVGSIAVRCGFKTSFHFARKIKDATGLSPTELRTSTARTAPEALTAADRTG</sequence>
<dbReference type="SUPFAM" id="SSF46689">
    <property type="entry name" value="Homeodomain-like"/>
    <property type="match status" value="2"/>
</dbReference>
<dbReference type="PANTHER" id="PTHR46796">
    <property type="entry name" value="HTH-TYPE TRANSCRIPTIONAL ACTIVATOR RHAS-RELATED"/>
    <property type="match status" value="1"/>
</dbReference>
<comment type="caution">
    <text evidence="6">The sequence shown here is derived from an EMBL/GenBank/DDBJ whole genome shotgun (WGS) entry which is preliminary data.</text>
</comment>
<keyword evidence="3" id="KW-0804">Transcription</keyword>
<dbReference type="EMBL" id="PVTJ01000007">
    <property type="protein sequence ID" value="PRY57293.1"/>
    <property type="molecule type" value="Genomic_DNA"/>
</dbReference>
<evidence type="ECO:0000313" key="7">
    <source>
        <dbReference type="Proteomes" id="UP000238176"/>
    </source>
</evidence>
<dbReference type="AlphaFoldDB" id="A0A2T0UH70"/>
<dbReference type="PROSITE" id="PS00041">
    <property type="entry name" value="HTH_ARAC_FAMILY_1"/>
    <property type="match status" value="1"/>
</dbReference>
<keyword evidence="7" id="KW-1185">Reference proteome</keyword>
<dbReference type="InterPro" id="IPR009057">
    <property type="entry name" value="Homeodomain-like_sf"/>
</dbReference>
<evidence type="ECO:0000256" key="2">
    <source>
        <dbReference type="ARBA" id="ARBA00023125"/>
    </source>
</evidence>
<organism evidence="6 7">
    <name type="scientific">Glycomyces artemisiae</name>
    <dbReference type="NCBI Taxonomy" id="1076443"/>
    <lineage>
        <taxon>Bacteria</taxon>
        <taxon>Bacillati</taxon>
        <taxon>Actinomycetota</taxon>
        <taxon>Actinomycetes</taxon>
        <taxon>Glycomycetales</taxon>
        <taxon>Glycomycetaceae</taxon>
        <taxon>Glycomyces</taxon>
    </lineage>
</organism>
<gene>
    <name evidence="6" type="ORF">B0I28_107141</name>
</gene>
<dbReference type="PANTHER" id="PTHR46796:SF6">
    <property type="entry name" value="ARAC SUBFAMILY"/>
    <property type="match status" value="1"/>
</dbReference>
<dbReference type="Gene3D" id="1.10.10.60">
    <property type="entry name" value="Homeodomain-like"/>
    <property type="match status" value="1"/>
</dbReference>
<proteinExistence type="predicted"/>
<keyword evidence="2" id="KW-0238">DNA-binding</keyword>
<dbReference type="GO" id="GO:0003700">
    <property type="term" value="F:DNA-binding transcription factor activity"/>
    <property type="evidence" value="ECO:0007669"/>
    <property type="project" value="InterPro"/>
</dbReference>
<dbReference type="InterPro" id="IPR050204">
    <property type="entry name" value="AraC_XylS_family_regulators"/>
</dbReference>
<evidence type="ECO:0000259" key="5">
    <source>
        <dbReference type="PROSITE" id="PS01124"/>
    </source>
</evidence>
<dbReference type="InterPro" id="IPR018062">
    <property type="entry name" value="HTH_AraC-typ_CS"/>
</dbReference>
<dbReference type="Proteomes" id="UP000238176">
    <property type="component" value="Unassembled WGS sequence"/>
</dbReference>
<dbReference type="InterPro" id="IPR018060">
    <property type="entry name" value="HTH_AraC"/>
</dbReference>
<name>A0A2T0UH70_9ACTN</name>
<evidence type="ECO:0000256" key="1">
    <source>
        <dbReference type="ARBA" id="ARBA00023015"/>
    </source>
</evidence>
<dbReference type="InterPro" id="IPR003313">
    <property type="entry name" value="AraC-bd"/>
</dbReference>